<feature type="signal peptide" evidence="1">
    <location>
        <begin position="1"/>
        <end position="21"/>
    </location>
</feature>
<protein>
    <submittedName>
        <fullName evidence="2">Uncharacterized protein</fullName>
    </submittedName>
</protein>
<keyword evidence="1" id="KW-0732">Signal</keyword>
<reference evidence="2" key="1">
    <citation type="submission" date="2022-11" db="EMBL/GenBank/DDBJ databases">
        <title>Minimal conservation of predation-associated metabolite biosynthetic gene clusters underscores biosynthetic potential of Myxococcota including descriptions for ten novel species: Archangium lansinium sp. nov., Myxococcus landrumus sp. nov., Nannocystis bai.</title>
        <authorList>
            <person name="Ahearne A."/>
            <person name="Stevens C."/>
            <person name="Dowd S."/>
        </authorList>
    </citation>
    <scope>NUCLEOTIDE SEQUENCE</scope>
    <source>
        <strain evidence="2">Fl3</strain>
    </source>
</reference>
<evidence type="ECO:0000256" key="1">
    <source>
        <dbReference type="SAM" id="SignalP"/>
    </source>
</evidence>
<dbReference type="Proteomes" id="UP001164459">
    <property type="component" value="Chromosome"/>
</dbReference>
<evidence type="ECO:0000313" key="3">
    <source>
        <dbReference type="Proteomes" id="UP001164459"/>
    </source>
</evidence>
<feature type="chain" id="PRO_5047076775" evidence="1">
    <location>
        <begin position="22"/>
        <end position="175"/>
    </location>
</feature>
<sequence length="175" mass="17776">MRKDSFITVCALALLGSIAIAAPPPVKKLPSFNDNGATLTASGHLMGLAAGDYELKLSATGTESTVCGDAGGVEPAPKEVVLTGTVVISATADVPAAYADLVSAAPEPGCLQAEGEPIAGQQEVSFTKAAIEIRPVQTDPEAAPLKPVRCIQCSFMQATVDGPAKPASCLTMYTC</sequence>
<proteinExistence type="predicted"/>
<name>A0ABY7H6Q3_9BACT</name>
<evidence type="ECO:0000313" key="2">
    <source>
        <dbReference type="EMBL" id="WAS94897.1"/>
    </source>
</evidence>
<dbReference type="EMBL" id="CP114040">
    <property type="protein sequence ID" value="WAS94897.1"/>
    <property type="molecule type" value="Genomic_DNA"/>
</dbReference>
<accession>A0ABY7H6Q3</accession>
<dbReference type="RefSeq" id="WP_269037232.1">
    <property type="nucleotide sequence ID" value="NZ_CP114040.1"/>
</dbReference>
<gene>
    <name evidence="2" type="ORF">O0S08_01940</name>
</gene>
<keyword evidence="3" id="KW-1185">Reference proteome</keyword>
<organism evidence="2 3">
    <name type="scientific">Nannocystis punicea</name>
    <dbReference type="NCBI Taxonomy" id="2995304"/>
    <lineage>
        <taxon>Bacteria</taxon>
        <taxon>Pseudomonadati</taxon>
        <taxon>Myxococcota</taxon>
        <taxon>Polyangia</taxon>
        <taxon>Nannocystales</taxon>
        <taxon>Nannocystaceae</taxon>
        <taxon>Nannocystis</taxon>
    </lineage>
</organism>